<protein>
    <submittedName>
        <fullName evidence="2">DUF2807 domain-containing protein</fullName>
    </submittedName>
</protein>
<gene>
    <name evidence="2" type="ORF">F0475_04785</name>
</gene>
<proteinExistence type="predicted"/>
<dbReference type="RefSeq" id="WP_155715690.1">
    <property type="nucleotide sequence ID" value="NZ_VVIQ01000003.1"/>
</dbReference>
<dbReference type="AlphaFoldDB" id="A0A7C9HM28"/>
<organism evidence="2 3">
    <name type="scientific">Prevotella vespertina</name>
    <dbReference type="NCBI Taxonomy" id="2608404"/>
    <lineage>
        <taxon>Bacteria</taxon>
        <taxon>Pseudomonadati</taxon>
        <taxon>Bacteroidota</taxon>
        <taxon>Bacteroidia</taxon>
        <taxon>Bacteroidales</taxon>
        <taxon>Prevotellaceae</taxon>
        <taxon>Prevotella</taxon>
    </lineage>
</organism>
<dbReference type="PROSITE" id="PS51257">
    <property type="entry name" value="PROKAR_LIPOPROTEIN"/>
    <property type="match status" value="1"/>
</dbReference>
<comment type="caution">
    <text evidence="2">The sequence shown here is derived from an EMBL/GenBank/DDBJ whole genome shotgun (WGS) entry which is preliminary data.</text>
</comment>
<dbReference type="EMBL" id="VVIQ01000003">
    <property type="protein sequence ID" value="MUL27631.1"/>
    <property type="molecule type" value="Genomic_DNA"/>
</dbReference>
<feature type="domain" description="Putative auto-transporter adhesin head GIN" evidence="1">
    <location>
        <begin position="47"/>
        <end position="237"/>
    </location>
</feature>
<reference evidence="2 3" key="1">
    <citation type="submission" date="2019-09" db="EMBL/GenBank/DDBJ databases">
        <title>Prevotella A2879 sp. nov., isolated from an abscess of a patient.</title>
        <authorList>
            <person name="Buhl M."/>
            <person name="Oberhettinger P."/>
        </authorList>
    </citation>
    <scope>NUCLEOTIDE SEQUENCE [LARGE SCALE GENOMIC DNA]</scope>
    <source>
        <strain evidence="2 3">A2879</strain>
    </source>
</reference>
<evidence type="ECO:0000259" key="1">
    <source>
        <dbReference type="Pfam" id="PF10988"/>
    </source>
</evidence>
<accession>A0A7C9HM28</accession>
<keyword evidence="3" id="KW-1185">Reference proteome</keyword>
<dbReference type="Proteomes" id="UP000482295">
    <property type="component" value="Unassembled WGS sequence"/>
</dbReference>
<evidence type="ECO:0000313" key="3">
    <source>
        <dbReference type="Proteomes" id="UP000482295"/>
    </source>
</evidence>
<dbReference type="InterPro" id="IPR021255">
    <property type="entry name" value="DUF2807"/>
</dbReference>
<dbReference type="Pfam" id="PF10988">
    <property type="entry name" value="DUF2807"/>
    <property type="match status" value="1"/>
</dbReference>
<name>A0A7C9HM28_9BACT</name>
<dbReference type="Gene3D" id="2.160.20.120">
    <property type="match status" value="1"/>
</dbReference>
<evidence type="ECO:0000313" key="2">
    <source>
        <dbReference type="EMBL" id="MUL27631.1"/>
    </source>
</evidence>
<sequence length="245" mass="27059">MKKQSNKRISTILTSLFLTLTIITLCSCITKKPDYGLPTKKDMNVEAFQNVELGGNAEVYFLQGNKYQVEIKGREKLLEYVDIKVKNNTLIIHERNHPSPKGIIFFNSSNDGADIIKVYVTCPQLVRVDQGGNTSLTFQDSLQVDKLTLDIRGNSCVKLNKVKVSEMNMDISGNADVNIAKLTAQTTKFNISGNASVNTYFDHSDSVTLTLSGNADITLNGNTRQSIQQRVTGNASVTDNTSRTK</sequence>